<dbReference type="PROSITE" id="PS51820">
    <property type="entry name" value="PA14"/>
    <property type="match status" value="2"/>
</dbReference>
<organism evidence="4 5">
    <name type="scientific">Arthrobotrys flagrans</name>
    <name type="common">Nematode-trapping fungus</name>
    <name type="synonym">Trichothecium flagrans</name>
    <dbReference type="NCBI Taxonomy" id="97331"/>
    <lineage>
        <taxon>Eukaryota</taxon>
        <taxon>Fungi</taxon>
        <taxon>Dikarya</taxon>
        <taxon>Ascomycota</taxon>
        <taxon>Pezizomycotina</taxon>
        <taxon>Orbiliomycetes</taxon>
        <taxon>Orbiliales</taxon>
        <taxon>Orbiliaceae</taxon>
        <taxon>Arthrobotrys</taxon>
    </lineage>
</organism>
<dbReference type="Pfam" id="PF10528">
    <property type="entry name" value="GLEYA"/>
    <property type="match status" value="2"/>
</dbReference>
<protein>
    <recommendedName>
        <fullName evidence="3">PA14 domain-containing protein</fullName>
    </recommendedName>
</protein>
<dbReference type="Proteomes" id="UP000283090">
    <property type="component" value="Unassembled WGS sequence"/>
</dbReference>
<gene>
    <name evidence="4" type="ORF">DFL_002043</name>
</gene>
<accession>A0A437A9K8</accession>
<keyword evidence="5" id="KW-1185">Reference proteome</keyword>
<reference evidence="4 5" key="1">
    <citation type="submission" date="2019-01" db="EMBL/GenBank/DDBJ databases">
        <title>Intercellular communication is required for trap formation in the nematode-trapping fungus Duddingtonia flagrans.</title>
        <authorList>
            <person name="Youssar L."/>
            <person name="Wernet V."/>
            <person name="Hensel N."/>
            <person name="Hildebrandt H.-G."/>
            <person name="Fischer R."/>
        </authorList>
    </citation>
    <scope>NUCLEOTIDE SEQUENCE [LARGE SCALE GENOMIC DNA]</scope>
    <source>
        <strain evidence="4 5">CBS H-5679</strain>
    </source>
</reference>
<dbReference type="InterPro" id="IPR051905">
    <property type="entry name" value="S_pombe_Mam3/Map4"/>
</dbReference>
<dbReference type="PANTHER" id="PTHR31492:SF14">
    <property type="entry name" value="M CELL-TYPE AGGLUTINATION PROTEIN MAM3-RELATED"/>
    <property type="match status" value="1"/>
</dbReference>
<evidence type="ECO:0000313" key="4">
    <source>
        <dbReference type="EMBL" id="RVD87836.1"/>
    </source>
</evidence>
<name>A0A437A9K8_ARTFL</name>
<dbReference type="InterPro" id="IPR018871">
    <property type="entry name" value="GLEYA_adhesin_domain"/>
</dbReference>
<dbReference type="Gene3D" id="2.60.120.1560">
    <property type="match status" value="2"/>
</dbReference>
<dbReference type="GeneID" id="93584354"/>
<dbReference type="SUPFAM" id="SSF56988">
    <property type="entry name" value="Anthrax protective antigen"/>
    <property type="match status" value="1"/>
</dbReference>
<feature type="signal peptide" evidence="2">
    <location>
        <begin position="1"/>
        <end position="20"/>
    </location>
</feature>
<comment type="caution">
    <text evidence="4">The sequence shown here is derived from an EMBL/GenBank/DDBJ whole genome shotgun (WGS) entry which is preliminary data.</text>
</comment>
<sequence>MRFSVAAFTFLAALADVAFGQNSCGATAASCPTVRNNAASRSSCSSYFTQNSIKTSTCYTSTVITTKYNLTRTETSTFYSTTRPTLTSIRTITSNLGASTVTSQPTTTITVTETGYSTATTSTSTVVTTTTSYSTLVVVSTYTATITGSPPTTSSAGSVASTLMKFRKRQAATVPGDCSCFLFTSTVRTRAAYEFPTGTTTITISTTIVATSASTATSSTTLSVSGGVVTVTSWVASTVTSTQTLPTTAATETTTTITKPETTTSTSVVFEFTYVPPNAPDTTSCPGNAGLEVAIYDNPFRIAAGQPVPTNYNNFIPEYFKTSEPYGRNRTSDVGLDYDRDDVSVGGPNFHVYGMTAKVITYDDRDPGTEFVLNHRGYFYAPETTTYNFRIFGADDGAWLWVGQIAYTNWTRANANAYTIYNGTPNNNYEITLTAGSYTPFRIIYGNGLRFGHFSFEIKDTSGNFYAQHGTPSPYLVAFACDKPAEAPPFNPFGSETSQATGPPDTSCSNAGMEAAIFDNPYPHDGSQDYGNFVPERFKYASPSGEKVVSSIGIDWDTPNNEAGRHPYGWNPEQNPLLYAILWRGFFYAPKSGNYTFKVSRGDNFGGVWTDSLARVGWTRANAQATSIWYSGGFTQGQVTLNLVGGTYVPFRVITANGGGASRLNFDIVDGSQTYYVRSSTPSAYLVRFACDGSINRFSDPFGEES</sequence>
<feature type="domain" description="PA14" evidence="3">
    <location>
        <begin position="310"/>
        <end position="475"/>
    </location>
</feature>
<evidence type="ECO:0000259" key="3">
    <source>
        <dbReference type="PROSITE" id="PS51820"/>
    </source>
</evidence>
<comment type="subcellular location">
    <subcellularLocation>
        <location evidence="1">Cell surface</location>
    </subcellularLocation>
</comment>
<dbReference type="InterPro" id="IPR037524">
    <property type="entry name" value="PA14/GLEYA"/>
</dbReference>
<feature type="domain" description="PA14" evidence="3">
    <location>
        <begin position="528"/>
        <end position="685"/>
    </location>
</feature>
<evidence type="ECO:0000256" key="1">
    <source>
        <dbReference type="ARBA" id="ARBA00004241"/>
    </source>
</evidence>
<dbReference type="EMBL" id="SAEB01000003">
    <property type="protein sequence ID" value="RVD87836.1"/>
    <property type="molecule type" value="Genomic_DNA"/>
</dbReference>
<dbReference type="GO" id="GO:0009986">
    <property type="term" value="C:cell surface"/>
    <property type="evidence" value="ECO:0007669"/>
    <property type="project" value="UniProtKB-SubCell"/>
</dbReference>
<dbReference type="RefSeq" id="XP_067493380.1">
    <property type="nucleotide sequence ID" value="XM_067630769.1"/>
</dbReference>
<dbReference type="AlphaFoldDB" id="A0A437A9K8"/>
<dbReference type="STRING" id="97331.A0A437A9K8"/>
<proteinExistence type="predicted"/>
<evidence type="ECO:0000313" key="5">
    <source>
        <dbReference type="Proteomes" id="UP000283090"/>
    </source>
</evidence>
<keyword evidence="2" id="KW-0732">Signal</keyword>
<dbReference type="PANTHER" id="PTHR31492">
    <property type="entry name" value="M CELL-TYPE AGGLUTINATION PROTEIN MAM3-RELATED"/>
    <property type="match status" value="1"/>
</dbReference>
<dbReference type="PROSITE" id="PS51257">
    <property type="entry name" value="PROKAR_LIPOPROTEIN"/>
    <property type="match status" value="1"/>
</dbReference>
<dbReference type="VEuPathDB" id="FungiDB:DFL_002043"/>
<feature type="chain" id="PRO_5019285171" description="PA14 domain-containing protein" evidence="2">
    <location>
        <begin position="21"/>
        <end position="706"/>
    </location>
</feature>
<evidence type="ECO:0000256" key="2">
    <source>
        <dbReference type="SAM" id="SignalP"/>
    </source>
</evidence>
<dbReference type="OrthoDB" id="4388755at2759"/>